<feature type="coiled-coil region" evidence="1">
    <location>
        <begin position="938"/>
        <end position="972"/>
    </location>
</feature>
<keyword evidence="4" id="KW-1185">Reference proteome</keyword>
<evidence type="ECO:0000256" key="1">
    <source>
        <dbReference type="SAM" id="Coils"/>
    </source>
</evidence>
<comment type="caution">
    <text evidence="3">The sequence shown here is derived from an EMBL/GenBank/DDBJ whole genome shotgun (WGS) entry which is preliminary data.</text>
</comment>
<feature type="compositionally biased region" description="Polar residues" evidence="2">
    <location>
        <begin position="889"/>
        <end position="899"/>
    </location>
</feature>
<evidence type="ECO:0000313" key="3">
    <source>
        <dbReference type="EMBL" id="KAG7363906.1"/>
    </source>
</evidence>
<protein>
    <submittedName>
        <fullName evidence="3">Uncharacterized protein</fullName>
    </submittedName>
</protein>
<feature type="compositionally biased region" description="Polar residues" evidence="2">
    <location>
        <begin position="432"/>
        <end position="441"/>
    </location>
</feature>
<sequence length="1892" mass="213476">MFILFVLVSIVNSFHIILNPVIVTTTTTTTTNRRVPRDSVFHSSLQQQQYQQQHYQQQQQQASSTSRFLCSSSPLYGSIRSYQQRSSSSSSTSSSTTTSCSKFQRLRPLSQQKQPPNNSLGILVWSYPPDGSDNNEPESDSNNNNKEEQQQDDDGTVGYDGLYEFLTRRTGDQAGESERQRKRDRIMEWMKSSKTSTSTNTKGNGGANLIQPIRLQDGQVDAELIASDRQQQQKQQEQQKTFQTKAKLDQLFAGMPTLDEILTKGSSTSNTAETETETGDSGIEMDENYSRRTRSSSSSSSNDDSWFDPERQSIEQEYEQIRDDMKEQIRQQRLQDPDGIPDNAEGIVEAIVQQEMERMVQAVKLTRAKERLQEYQLNQMADLNAKDFSGATDAVVEQILKQAAEDWQRRDKLQAQADEFYQYQTQQQQQQESGYNGNIPTPQDADDDSILDLDEWALERLEEMLEASQNRDDDNGSISDILEDNIEVLRQRIEKESKKGNIQPKTMKEWQMYRAIATRLAKSGGGGEKGDTIINEDDIDEALIAARLNSWREYIEKEDGIRRQSGLSTGPRLPFDSLGEKADRMPKQNNLTPAFEDEKKTRREIRREVNIQAIQAMEDLIRKSDSVRAEGLKKELAALKAELEPRDFNDTEEEIIEDVKTSMEPVDLSDVFRTSQDDSKKKGAVGGLSDDVYAGVNKILSNTGIEGLYGPSTTYQQETVPPTPPNTPFFSNAVDNNEERKIPPPPNTPFFQNDDDYDTDDETKMPPPPNTPFFSREGREGGRSGETLDIENKLGSVEEQKLQAMFRRAGARTKAEQDKIRQEWEAFQQFEKERRDLSGLSDDTVESTLLGNDANLKYDISDVMKGDGDFDADKILSTIGPRPTKRSKAPSNNIGSKDTQGLDASIDDDKLASDVSSADVADSLFRSVAAAGGGGRVADEERSQFDEYLAKQEELRQNLDRIDEDAAEVAKSMDVPVDDPKYAQDVLSSIGTRPVFKKRRKEVVDERMLSDMGGIRSRDDDFDDVPSSRDYSMSDDDDDVPSSSKDESAFDDIVPAWLKKEREAAAKSREESDVGMLGSSIDEMFDDDTYEKNLRQLHEYEQRRSGKKQMGIDISDIFGRRGSDDYVDYTYDTEYFRERQDGWGAASFQARKENLLQYVELDPAEVNSIMAQKESVYSTGVSQYLPRINKPFKDFGAIFRLEGVLVDMTGLQQKVWKRVSSEFSSEFGFKEPVAEDIQYAAVTRPEIAVREILFRVNDIVLERKVLDAYRRILREEFNAWATEEGIVVQERKKTSQEKTPEKGALTIGFDEPDPVPVVRPPQPIFEDEAERLKHLKDVWTKTAKQFGYPLPTNEQIAESAIIAPDIAVETVFRWSSDQIQIDQIVAAFSIMQAGNGYSFAKDRAFGGTVDMDVRDSQEEQNRPKSLSEGEVLEFQYHAWKKVANENLLEVPDPEEVLAAAVLNDPEAVISSGFGWTDDPQRISSLANQYRKCLSELLEGAGSVGLTIVEQPPPVPITNTGQNSKPIGPTDEEILTGQLEAWKATAVEFDFKVPSTDRIQMVMNASPRDAVAQLLLMDYDVDDDVLAEITEFYTEALGNALKKYFHQNNIISPNTTPMASSTVASHNKSKDVSSDEIYQAAFDAWTSIAWKNGYSMPDQEQVQFAMTVGPQQAILAGFRWTDSEEKAESLAKQYLDQIKTKRDDWVKRGYITTVAIETKTSLEVEEIPPVRVKPGVVDWIQSLRTVDMACGVVSFLEADQMTILLEYAGLSELFPEEVRVSHSNGYRTDSQQLLGAALRIERRPDHCVAFDTSPYGSVAAHDVEMRSVSLVGPYPRYELLSADTTSSSVDELTAMNIRRLFGERVYDQPELDMMSRQPENNRRVKTAYDWDDE</sequence>
<feature type="compositionally biased region" description="Basic and acidic residues" evidence="2">
    <location>
        <begin position="1291"/>
        <end position="1301"/>
    </location>
</feature>
<feature type="compositionally biased region" description="Low complexity" evidence="2">
    <location>
        <begin position="86"/>
        <end position="101"/>
    </location>
</feature>
<dbReference type="PANTHER" id="PTHR47858">
    <property type="entry name" value="HALOACID DEHALOGENASE-LIKE HYDROLASE (HAD) SUPERFAMILY PROTEIN"/>
    <property type="match status" value="1"/>
</dbReference>
<proteinExistence type="predicted"/>
<feature type="coiled-coil region" evidence="1">
    <location>
        <begin position="451"/>
        <end position="499"/>
    </location>
</feature>
<evidence type="ECO:0000256" key="2">
    <source>
        <dbReference type="SAM" id="MobiDB-lite"/>
    </source>
</evidence>
<gene>
    <name evidence="3" type="ORF">IV203_037108</name>
</gene>
<keyword evidence="1" id="KW-0175">Coiled coil</keyword>
<name>A0A9K3LN82_9STRA</name>
<evidence type="ECO:0000313" key="4">
    <source>
        <dbReference type="Proteomes" id="UP000693970"/>
    </source>
</evidence>
<dbReference type="PANTHER" id="PTHR47858:SF2">
    <property type="entry name" value="HALOACID DEHALOGENASE-LIKE HYDROLASE (HAD) SUPERFAMILY PROTEIN"/>
    <property type="match status" value="1"/>
</dbReference>
<feature type="region of interest" description="Disordered" evidence="2">
    <location>
        <begin position="710"/>
        <end position="795"/>
    </location>
</feature>
<feature type="region of interest" description="Disordered" evidence="2">
    <location>
        <begin position="422"/>
        <end position="444"/>
    </location>
</feature>
<dbReference type="OrthoDB" id="47790at2759"/>
<organism evidence="3 4">
    <name type="scientific">Nitzschia inconspicua</name>
    <dbReference type="NCBI Taxonomy" id="303405"/>
    <lineage>
        <taxon>Eukaryota</taxon>
        <taxon>Sar</taxon>
        <taxon>Stramenopiles</taxon>
        <taxon>Ochrophyta</taxon>
        <taxon>Bacillariophyta</taxon>
        <taxon>Bacillariophyceae</taxon>
        <taxon>Bacillariophycidae</taxon>
        <taxon>Bacillariales</taxon>
        <taxon>Bacillariaceae</taxon>
        <taxon>Nitzschia</taxon>
    </lineage>
</organism>
<feature type="region of interest" description="Disordered" evidence="2">
    <location>
        <begin position="1012"/>
        <end position="1047"/>
    </location>
</feature>
<feature type="region of interest" description="Disordered" evidence="2">
    <location>
        <begin position="565"/>
        <end position="588"/>
    </location>
</feature>
<dbReference type="EMBL" id="JAGRRH010000009">
    <property type="protein sequence ID" value="KAG7363906.1"/>
    <property type="molecule type" value="Genomic_DNA"/>
</dbReference>
<reference evidence="3" key="1">
    <citation type="journal article" date="2021" name="Sci. Rep.">
        <title>Diploid genomic architecture of Nitzschia inconspicua, an elite biomass production diatom.</title>
        <authorList>
            <person name="Oliver A."/>
            <person name="Podell S."/>
            <person name="Pinowska A."/>
            <person name="Traller J.C."/>
            <person name="Smith S.R."/>
            <person name="McClure R."/>
            <person name="Beliaev A."/>
            <person name="Bohutskyi P."/>
            <person name="Hill E.A."/>
            <person name="Rabines A."/>
            <person name="Zheng H."/>
            <person name="Allen L.Z."/>
            <person name="Kuo A."/>
            <person name="Grigoriev I.V."/>
            <person name="Allen A.E."/>
            <person name="Hazlebeck D."/>
            <person name="Allen E.E."/>
        </authorList>
    </citation>
    <scope>NUCLEOTIDE SEQUENCE</scope>
    <source>
        <strain evidence="3">Hildebrandi</strain>
    </source>
</reference>
<feature type="region of interest" description="Disordered" evidence="2">
    <location>
        <begin position="1291"/>
        <end position="1312"/>
    </location>
</feature>
<feature type="compositionally biased region" description="Polar residues" evidence="2">
    <location>
        <begin position="109"/>
        <end position="120"/>
    </location>
</feature>
<dbReference type="Proteomes" id="UP000693970">
    <property type="component" value="Unassembled WGS sequence"/>
</dbReference>
<feature type="compositionally biased region" description="Low complexity" evidence="2">
    <location>
        <begin position="422"/>
        <end position="431"/>
    </location>
</feature>
<feature type="compositionally biased region" description="Low complexity" evidence="2">
    <location>
        <begin position="192"/>
        <end position="202"/>
    </location>
</feature>
<reference evidence="3" key="2">
    <citation type="submission" date="2021-04" db="EMBL/GenBank/DDBJ databases">
        <authorList>
            <person name="Podell S."/>
        </authorList>
    </citation>
    <scope>NUCLEOTIDE SEQUENCE</scope>
    <source>
        <strain evidence="3">Hildebrandi</strain>
    </source>
</reference>
<feature type="region of interest" description="Disordered" evidence="2">
    <location>
        <begin position="262"/>
        <end position="310"/>
    </location>
</feature>
<accession>A0A9K3LN82</accession>
<feature type="compositionally biased region" description="Acidic residues" evidence="2">
    <location>
        <begin position="274"/>
        <end position="287"/>
    </location>
</feature>
<feature type="region of interest" description="Disordered" evidence="2">
    <location>
        <begin position="81"/>
        <end position="209"/>
    </location>
</feature>
<feature type="compositionally biased region" description="Basic and acidic residues" evidence="2">
    <location>
        <begin position="166"/>
        <end position="188"/>
    </location>
</feature>
<feature type="region of interest" description="Disordered" evidence="2">
    <location>
        <begin position="872"/>
        <end position="906"/>
    </location>
</feature>